<dbReference type="EC" id="2.7.1.49" evidence="2"/>
<dbReference type="Proteomes" id="UP000664835">
    <property type="component" value="Unassembled WGS sequence"/>
</dbReference>
<dbReference type="Pfam" id="PF08543">
    <property type="entry name" value="Phos_pyr_kin"/>
    <property type="match status" value="1"/>
</dbReference>
<dbReference type="InterPro" id="IPR029056">
    <property type="entry name" value="Ribokinase-like"/>
</dbReference>
<dbReference type="RefSeq" id="WP_208150695.1">
    <property type="nucleotide sequence ID" value="NZ_JAGETV010000025.1"/>
</dbReference>
<comment type="pathway">
    <text evidence="1">Cofactor biosynthesis; thiamine diphosphate biosynthesis.</text>
</comment>
<gene>
    <name evidence="5" type="primary">thiD</name>
    <name evidence="5" type="ORF">J3998_10880</name>
</gene>
<accession>A0ABS3Q6W3</accession>
<proteinExistence type="predicted"/>
<dbReference type="PANTHER" id="PTHR20858:SF17">
    <property type="entry name" value="HYDROXYMETHYLPYRIMIDINE_PHOSPHOMETHYLPYRIMIDINE KINASE THI20-RELATED"/>
    <property type="match status" value="1"/>
</dbReference>
<dbReference type="NCBIfam" id="TIGR00097">
    <property type="entry name" value="HMP-P_kinase"/>
    <property type="match status" value="1"/>
</dbReference>
<dbReference type="InterPro" id="IPR004399">
    <property type="entry name" value="HMP/HMP-P_kinase_dom"/>
</dbReference>
<keyword evidence="5" id="KW-0418">Kinase</keyword>
<dbReference type="SUPFAM" id="SSF53613">
    <property type="entry name" value="Ribokinase-like"/>
    <property type="match status" value="1"/>
</dbReference>
<name>A0ABS3Q6W3_9GAMM</name>
<evidence type="ECO:0000256" key="3">
    <source>
        <dbReference type="SAM" id="MobiDB-lite"/>
    </source>
</evidence>
<protein>
    <recommendedName>
        <fullName evidence="2">hydroxymethylpyrimidine kinase</fullName>
        <ecNumber evidence="2">2.7.1.49</ecNumber>
    </recommendedName>
</protein>
<evidence type="ECO:0000256" key="2">
    <source>
        <dbReference type="ARBA" id="ARBA00012135"/>
    </source>
</evidence>
<reference evidence="5 6" key="1">
    <citation type="submission" date="2021-03" db="EMBL/GenBank/DDBJ databases">
        <title>Thiomicrorhabdus sp.nov.,novel sulfur-oxidizing bacteria isolated from coastal sediment.</title>
        <authorList>
            <person name="Liu X."/>
        </authorList>
    </citation>
    <scope>NUCLEOTIDE SEQUENCE [LARGE SCALE GENOMIC DNA]</scope>
    <source>
        <strain evidence="5 6">6S2-11</strain>
    </source>
</reference>
<evidence type="ECO:0000313" key="5">
    <source>
        <dbReference type="EMBL" id="MBO1928080.1"/>
    </source>
</evidence>
<organism evidence="5 6">
    <name type="scientific">Thiomicrorhabdus marina</name>
    <dbReference type="NCBI Taxonomy" id="2818442"/>
    <lineage>
        <taxon>Bacteria</taxon>
        <taxon>Pseudomonadati</taxon>
        <taxon>Pseudomonadota</taxon>
        <taxon>Gammaproteobacteria</taxon>
        <taxon>Thiotrichales</taxon>
        <taxon>Piscirickettsiaceae</taxon>
        <taxon>Thiomicrorhabdus</taxon>
    </lineage>
</organism>
<evidence type="ECO:0000256" key="1">
    <source>
        <dbReference type="ARBA" id="ARBA00004948"/>
    </source>
</evidence>
<dbReference type="EMBL" id="JAGETV010000025">
    <property type="protein sequence ID" value="MBO1928080.1"/>
    <property type="molecule type" value="Genomic_DNA"/>
</dbReference>
<evidence type="ECO:0000313" key="6">
    <source>
        <dbReference type="Proteomes" id="UP000664835"/>
    </source>
</evidence>
<dbReference type="GO" id="GO:0008972">
    <property type="term" value="F:phosphomethylpyrimidine kinase activity"/>
    <property type="evidence" value="ECO:0007669"/>
    <property type="project" value="UniProtKB-EC"/>
</dbReference>
<comment type="caution">
    <text evidence="5">The sequence shown here is derived from an EMBL/GenBank/DDBJ whole genome shotgun (WGS) entry which is preliminary data.</text>
</comment>
<keyword evidence="6" id="KW-1185">Reference proteome</keyword>
<feature type="compositionally biased region" description="Basic residues" evidence="3">
    <location>
        <begin position="280"/>
        <end position="293"/>
    </location>
</feature>
<feature type="domain" description="Pyridoxamine kinase/Phosphomethylpyrimidine kinase" evidence="4">
    <location>
        <begin position="17"/>
        <end position="264"/>
    </location>
</feature>
<dbReference type="PANTHER" id="PTHR20858">
    <property type="entry name" value="PHOSPHOMETHYLPYRIMIDINE KINASE"/>
    <property type="match status" value="1"/>
</dbReference>
<dbReference type="CDD" id="cd01169">
    <property type="entry name" value="HMPP_kinase"/>
    <property type="match status" value="1"/>
</dbReference>
<feature type="region of interest" description="Disordered" evidence="3">
    <location>
        <begin position="266"/>
        <end position="293"/>
    </location>
</feature>
<evidence type="ECO:0000259" key="4">
    <source>
        <dbReference type="Pfam" id="PF08543"/>
    </source>
</evidence>
<dbReference type="GO" id="GO:0008902">
    <property type="term" value="F:hydroxymethylpyrimidine kinase activity"/>
    <property type="evidence" value="ECO:0007669"/>
    <property type="project" value="UniProtKB-EC"/>
</dbReference>
<sequence length="293" mass="31308">MNHQKTLATILTLAGSDPSGGAGVQADCKTIHALGGYALSVATALTAQNSQGVQAVYQVDPNVFAAQVDALLADYQIDVLKIGMLGNADKVEQLSGILQQIPVNTPIVLDPVLISSSGKTLLQNDAIAVLLEKVVPRVTVLTPNIPEAEFLLAQNDIEIELNDLLSQQEFMAIAKALQQLKCDNILLKGGHGCGDQAIDYLFTELQSKPQVHSFAQPRIQVQHSHGTGCTLSSAIATKLAQGDSLEQAVAASKDYLHQALLQSATGQPHYRPLSEAKNEKSHRRGGLHHFFAK</sequence>
<dbReference type="Gene3D" id="3.40.1190.20">
    <property type="match status" value="1"/>
</dbReference>
<dbReference type="InterPro" id="IPR013749">
    <property type="entry name" value="PM/HMP-P_kinase-1"/>
</dbReference>
<keyword evidence="5" id="KW-0808">Transferase</keyword>